<feature type="compositionally biased region" description="Acidic residues" evidence="1">
    <location>
        <begin position="539"/>
        <end position="549"/>
    </location>
</feature>
<dbReference type="GO" id="GO:0003676">
    <property type="term" value="F:nucleic acid binding"/>
    <property type="evidence" value="ECO:0007669"/>
    <property type="project" value="InterPro"/>
</dbReference>
<feature type="region of interest" description="Disordered" evidence="1">
    <location>
        <begin position="525"/>
        <end position="549"/>
    </location>
</feature>
<keyword evidence="3" id="KW-1185">Reference proteome</keyword>
<dbReference type="AlphaFoldDB" id="A0AA36GG61"/>
<proteinExistence type="predicted"/>
<dbReference type="InterPro" id="IPR035979">
    <property type="entry name" value="RBD_domain_sf"/>
</dbReference>
<organism evidence="2 3">
    <name type="scientific">Mesorhabditis spiculigera</name>
    <dbReference type="NCBI Taxonomy" id="96644"/>
    <lineage>
        <taxon>Eukaryota</taxon>
        <taxon>Metazoa</taxon>
        <taxon>Ecdysozoa</taxon>
        <taxon>Nematoda</taxon>
        <taxon>Chromadorea</taxon>
        <taxon>Rhabditida</taxon>
        <taxon>Rhabditina</taxon>
        <taxon>Rhabditomorpha</taxon>
        <taxon>Rhabditoidea</taxon>
        <taxon>Rhabditidae</taxon>
        <taxon>Mesorhabditinae</taxon>
        <taxon>Mesorhabditis</taxon>
    </lineage>
</organism>
<sequence>MLSGGSSTTKSLENLHKGVFIKSLNDRPFQVGSLQDAMHQFGLVDRVVSKSDPTFYALVEFSKEEYAQHAVLQRRMFIDDSEVAIGERNLSSAKSLGELPNLNAFGIIEDLNLFPGFAQQSARLHSVLAATQNSLQNIRDEIDTLRGHLEKYLSHVELEILWPQECISILGLDTNNATIFLHQDTLAMKNGRRYLDFGRDSDTLFSAPISDFLKKPIHPEELKRLSVPERIRLHYRLLLEIHREVPWLGNLRLNVEHGSITAFLGATCLCEIYLEQNPAQLFLQGLQNITPSKPICELCTVLRVWATLNGLIEASGSQVPLQSTIIVLMFALFFLLQEANLLMVPPKFYERLKKLARHASSIMEQYPDSFLELLRPVSSRIGTSYTSFRLDTVCEAFAPSWVEPIDLLAAFEILLEEVALLTPSFEETDEETLDGFMTLGVFIMTDRLWLGRRNIRRKMHSELTESLSSMTSSVILRAAGYMKIEFGHAILGFRALEGSRDELNRLTGFVQYLLDSCLTSLLGENRAPESQPTTITNIPEEDEPANGTE</sequence>
<dbReference type="EMBL" id="CATQJA010002665">
    <property type="protein sequence ID" value="CAJ0583956.1"/>
    <property type="molecule type" value="Genomic_DNA"/>
</dbReference>
<gene>
    <name evidence="2" type="ORF">MSPICULIGERA_LOCUS22024</name>
</gene>
<evidence type="ECO:0000256" key="1">
    <source>
        <dbReference type="SAM" id="MobiDB-lite"/>
    </source>
</evidence>
<name>A0AA36GG61_9BILA</name>
<dbReference type="SUPFAM" id="SSF54928">
    <property type="entry name" value="RNA-binding domain, RBD"/>
    <property type="match status" value="1"/>
</dbReference>
<feature type="non-terminal residue" evidence="2">
    <location>
        <position position="1"/>
    </location>
</feature>
<evidence type="ECO:0000313" key="2">
    <source>
        <dbReference type="EMBL" id="CAJ0583956.1"/>
    </source>
</evidence>
<evidence type="ECO:0008006" key="4">
    <source>
        <dbReference type="Google" id="ProtNLM"/>
    </source>
</evidence>
<feature type="compositionally biased region" description="Polar residues" evidence="1">
    <location>
        <begin position="528"/>
        <end position="537"/>
    </location>
</feature>
<reference evidence="2" key="1">
    <citation type="submission" date="2023-06" db="EMBL/GenBank/DDBJ databases">
        <authorList>
            <person name="Delattre M."/>
        </authorList>
    </citation>
    <scope>NUCLEOTIDE SEQUENCE</scope>
    <source>
        <strain evidence="2">AF72</strain>
    </source>
</reference>
<evidence type="ECO:0000313" key="3">
    <source>
        <dbReference type="Proteomes" id="UP001177023"/>
    </source>
</evidence>
<accession>A0AA36GG61</accession>
<dbReference type="Proteomes" id="UP001177023">
    <property type="component" value="Unassembled WGS sequence"/>
</dbReference>
<comment type="caution">
    <text evidence="2">The sequence shown here is derived from an EMBL/GenBank/DDBJ whole genome shotgun (WGS) entry which is preliminary data.</text>
</comment>
<protein>
    <recommendedName>
        <fullName evidence="4">RRM domain-containing protein</fullName>
    </recommendedName>
</protein>